<reference evidence="2" key="1">
    <citation type="submission" date="2009-05" db="EMBL/GenBank/DDBJ databases">
        <title>The genome sequence of Ajellomyces capsulatus strain H143.</title>
        <authorList>
            <person name="Champion M."/>
            <person name="Cuomo C.A."/>
            <person name="Ma L.-J."/>
            <person name="Henn M.R."/>
            <person name="Sil A."/>
            <person name="Goldman B."/>
            <person name="Young S.K."/>
            <person name="Kodira C.D."/>
            <person name="Zeng Q."/>
            <person name="Koehrsen M."/>
            <person name="Alvarado L."/>
            <person name="Berlin A.M."/>
            <person name="Borenstein D."/>
            <person name="Chen Z."/>
            <person name="Engels R."/>
            <person name="Freedman E."/>
            <person name="Gellesch M."/>
            <person name="Goldberg J."/>
            <person name="Griggs A."/>
            <person name="Gujja S."/>
            <person name="Heiman D.I."/>
            <person name="Hepburn T.A."/>
            <person name="Howarth C."/>
            <person name="Jen D."/>
            <person name="Larson L."/>
            <person name="Lewis B."/>
            <person name="Mehta T."/>
            <person name="Park D."/>
            <person name="Pearson M."/>
            <person name="Roberts A."/>
            <person name="Saif S."/>
            <person name="Shea T.D."/>
            <person name="Shenoy N."/>
            <person name="Sisk P."/>
            <person name="Stolte C."/>
            <person name="Sykes S."/>
            <person name="Walk T."/>
            <person name="White J."/>
            <person name="Yandava C."/>
            <person name="Klein B."/>
            <person name="McEwen J.G."/>
            <person name="Puccia R."/>
            <person name="Goldman G.H."/>
            <person name="Felipe M.S."/>
            <person name="Nino-Vega G."/>
            <person name="San-Blas G."/>
            <person name="Taylor J.W."/>
            <person name="Mendoza L."/>
            <person name="Galagan J.E."/>
            <person name="Nusbaum C."/>
            <person name="Birren B.W."/>
        </authorList>
    </citation>
    <scope>NUCLEOTIDE SEQUENCE [LARGE SCALE GENOMIC DNA]</scope>
    <source>
        <strain evidence="2">H143</strain>
    </source>
</reference>
<evidence type="ECO:0000313" key="1">
    <source>
        <dbReference type="EMBL" id="EER40254.1"/>
    </source>
</evidence>
<accession>C6HHH0</accession>
<name>C6HHH0_AJECH</name>
<dbReference type="Proteomes" id="UP000002624">
    <property type="component" value="Unassembled WGS sequence"/>
</dbReference>
<dbReference type="VEuPathDB" id="FungiDB:HCDG_05651"/>
<sequence length="115" mass="12799">MSALKTDNQAGTETDIARGVDLLVLGHLRRWWKVAWAPSTIRPAPATAYKPRRHSFPKAIINVKYTKWAVDTPAVPPDTTYIPTFLSPLILNVFGVINLSNSVNFRLRLSTLLAS</sequence>
<dbReference type="HOGENOM" id="CLU_2157632_0_0_1"/>
<protein>
    <submittedName>
        <fullName evidence="1">Uncharacterized protein</fullName>
    </submittedName>
</protein>
<proteinExistence type="predicted"/>
<dbReference type="AlphaFoldDB" id="C6HHH0"/>
<dbReference type="EMBL" id="GG692427">
    <property type="protein sequence ID" value="EER40254.1"/>
    <property type="molecule type" value="Genomic_DNA"/>
</dbReference>
<evidence type="ECO:0000313" key="2">
    <source>
        <dbReference type="Proteomes" id="UP000002624"/>
    </source>
</evidence>
<gene>
    <name evidence="1" type="ORF">HCDG_05651</name>
</gene>
<organism evidence="1 2">
    <name type="scientific">Ajellomyces capsulatus (strain H143)</name>
    <name type="common">Darling's disease fungus</name>
    <name type="synonym">Histoplasma capsulatum</name>
    <dbReference type="NCBI Taxonomy" id="544712"/>
    <lineage>
        <taxon>Eukaryota</taxon>
        <taxon>Fungi</taxon>
        <taxon>Dikarya</taxon>
        <taxon>Ascomycota</taxon>
        <taxon>Pezizomycotina</taxon>
        <taxon>Eurotiomycetes</taxon>
        <taxon>Eurotiomycetidae</taxon>
        <taxon>Onygenales</taxon>
        <taxon>Ajellomycetaceae</taxon>
        <taxon>Histoplasma</taxon>
    </lineage>
</organism>